<keyword evidence="2" id="KW-1185">Reference proteome</keyword>
<name>A0A7L8ZKE9_9CAUD</name>
<evidence type="ECO:0000313" key="2">
    <source>
        <dbReference type="Proteomes" id="UP000593835"/>
    </source>
</evidence>
<accession>A0A7L8ZKE9</accession>
<dbReference type="PROSITE" id="PS51257">
    <property type="entry name" value="PROKAR_LIPOPROTEIN"/>
    <property type="match status" value="1"/>
</dbReference>
<gene>
    <name evidence="1" type="ORF">F379_181</name>
</gene>
<evidence type="ECO:0000313" key="1">
    <source>
        <dbReference type="EMBL" id="QOI69467.1"/>
    </source>
</evidence>
<dbReference type="Proteomes" id="UP000593835">
    <property type="component" value="Segment"/>
</dbReference>
<reference evidence="1 2" key="1">
    <citation type="submission" date="2020-08" db="EMBL/GenBank/DDBJ databases">
        <authorList>
            <person name="Sorensen M.C.H."/>
        </authorList>
    </citation>
    <scope>NUCLEOTIDE SEQUENCE [LARGE SCALE GENOMIC DNA]</scope>
</reference>
<proteinExistence type="predicted"/>
<sequence>MKNLKCFVIALLALFIIGCGSDYSSDKTGKEVRGTSDSRINQVCVDGVLYLSTGNYVTPQQDLNGSLIGCSKKPEVIIDQLKEKQKNKDLAKLAENIKNDIKDDIKDDVKSEVKSEVKNDLKSEITVEINESIKSRLDKNHTK</sequence>
<dbReference type="EMBL" id="MT932329">
    <property type="protein sequence ID" value="QOI69467.1"/>
    <property type="molecule type" value="Genomic_DNA"/>
</dbReference>
<protein>
    <recommendedName>
        <fullName evidence="3">Lipoprotein</fullName>
    </recommendedName>
</protein>
<organism evidence="1 2">
    <name type="scientific">Campylobacter phage F379</name>
    <dbReference type="NCBI Taxonomy" id="2776767"/>
    <lineage>
        <taxon>Viruses</taxon>
        <taxon>Duplodnaviria</taxon>
        <taxon>Heunggongvirae</taxon>
        <taxon>Uroviricota</taxon>
        <taxon>Caudoviricetes</taxon>
        <taxon>Connertonviridae</taxon>
        <taxon>Firehammervirus</taxon>
        <taxon>Firehammervirus F379</taxon>
    </lineage>
</organism>
<evidence type="ECO:0008006" key="3">
    <source>
        <dbReference type="Google" id="ProtNLM"/>
    </source>
</evidence>